<dbReference type="EMBL" id="JBHMCF010000011">
    <property type="protein sequence ID" value="MFB9470137.1"/>
    <property type="molecule type" value="Genomic_DNA"/>
</dbReference>
<name>A0ABV5NIM8_9ACTN</name>
<sequence length="96" mass="9818">MLHIGTWKPAVSPVPPAGAPADVVVCGWHDGGPPPCATRVKIIYALDGPVPEFPGLLVGRPVARGAEEIAELLLQGADVVLTAPAGSPAAVTVRRR</sequence>
<accession>A0ABV5NIM8</accession>
<keyword evidence="2" id="KW-1185">Reference proteome</keyword>
<organism evidence="1 2">
    <name type="scientific">Nonomuraea salmonea</name>
    <dbReference type="NCBI Taxonomy" id="46181"/>
    <lineage>
        <taxon>Bacteria</taxon>
        <taxon>Bacillati</taxon>
        <taxon>Actinomycetota</taxon>
        <taxon>Actinomycetes</taxon>
        <taxon>Streptosporangiales</taxon>
        <taxon>Streptosporangiaceae</taxon>
        <taxon>Nonomuraea</taxon>
    </lineage>
</organism>
<dbReference type="RefSeq" id="WP_379483076.1">
    <property type="nucleotide sequence ID" value="NZ_JBHMCF010000011.1"/>
</dbReference>
<comment type="caution">
    <text evidence="1">The sequence shown here is derived from an EMBL/GenBank/DDBJ whole genome shotgun (WGS) entry which is preliminary data.</text>
</comment>
<protein>
    <submittedName>
        <fullName evidence="1">Uncharacterized protein</fullName>
    </submittedName>
</protein>
<evidence type="ECO:0000313" key="2">
    <source>
        <dbReference type="Proteomes" id="UP001589568"/>
    </source>
</evidence>
<proteinExistence type="predicted"/>
<evidence type="ECO:0000313" key="1">
    <source>
        <dbReference type="EMBL" id="MFB9470137.1"/>
    </source>
</evidence>
<reference evidence="1 2" key="1">
    <citation type="submission" date="2024-09" db="EMBL/GenBank/DDBJ databases">
        <authorList>
            <person name="Sun Q."/>
            <person name="Mori K."/>
        </authorList>
    </citation>
    <scope>NUCLEOTIDE SEQUENCE [LARGE SCALE GENOMIC DNA]</scope>
    <source>
        <strain evidence="1 2">JCM 3324</strain>
    </source>
</reference>
<gene>
    <name evidence="1" type="ORF">ACFFR3_11505</name>
</gene>
<dbReference type="Proteomes" id="UP001589568">
    <property type="component" value="Unassembled WGS sequence"/>
</dbReference>